<keyword evidence="1" id="KW-0732">Signal</keyword>
<dbReference type="EMBL" id="JAKEKT020000006">
    <property type="protein sequence ID" value="KAL1649412.1"/>
    <property type="molecule type" value="Genomic_DNA"/>
</dbReference>
<gene>
    <name evidence="2" type="ORF">SLS58_001467</name>
</gene>
<reference evidence="2 3" key="1">
    <citation type="journal article" date="2023" name="Plant Dis.">
        <title>First Report of Diplodia intermedia Causing Canker and Dieback Diseases on Apple Trees in Canada.</title>
        <authorList>
            <person name="Ellouze W."/>
            <person name="Ilyukhin E."/>
            <person name="Sulman M."/>
            <person name="Ali S."/>
        </authorList>
    </citation>
    <scope>NUCLEOTIDE SEQUENCE [LARGE SCALE GENOMIC DNA]</scope>
    <source>
        <strain evidence="2 3">M45-28</strain>
    </source>
</reference>
<organism evidence="2 3">
    <name type="scientific">Diplodia intermedia</name>
    <dbReference type="NCBI Taxonomy" id="856260"/>
    <lineage>
        <taxon>Eukaryota</taxon>
        <taxon>Fungi</taxon>
        <taxon>Dikarya</taxon>
        <taxon>Ascomycota</taxon>
        <taxon>Pezizomycotina</taxon>
        <taxon>Dothideomycetes</taxon>
        <taxon>Dothideomycetes incertae sedis</taxon>
        <taxon>Botryosphaeriales</taxon>
        <taxon>Botryosphaeriaceae</taxon>
        <taxon>Diplodia</taxon>
    </lineage>
</organism>
<feature type="chain" id="PRO_5046974162" evidence="1">
    <location>
        <begin position="19"/>
        <end position="153"/>
    </location>
</feature>
<name>A0ABR3U184_9PEZI</name>
<dbReference type="Proteomes" id="UP001521184">
    <property type="component" value="Unassembled WGS sequence"/>
</dbReference>
<sequence>MKLFAIFTFFLSAQLAVSAPLEQRNDKKKHAPLVKDFKDALEAKKIGADKLIFYTGGGKAHGLTKIQDVPVLDMDDPDGYKEDAAKKAVENWSRAFAEVSSGVAWVMFKDSSAIDETRKSVWVKEEWPGLKHNDDVEEIIQIDATDTSKIQQI</sequence>
<feature type="signal peptide" evidence="1">
    <location>
        <begin position="1"/>
        <end position="18"/>
    </location>
</feature>
<keyword evidence="3" id="KW-1185">Reference proteome</keyword>
<evidence type="ECO:0000313" key="3">
    <source>
        <dbReference type="Proteomes" id="UP001521184"/>
    </source>
</evidence>
<proteinExistence type="predicted"/>
<evidence type="ECO:0000256" key="1">
    <source>
        <dbReference type="SAM" id="SignalP"/>
    </source>
</evidence>
<comment type="caution">
    <text evidence="2">The sequence shown here is derived from an EMBL/GenBank/DDBJ whole genome shotgun (WGS) entry which is preliminary data.</text>
</comment>
<protein>
    <submittedName>
        <fullName evidence="2">Uncharacterized protein</fullName>
    </submittedName>
</protein>
<evidence type="ECO:0000313" key="2">
    <source>
        <dbReference type="EMBL" id="KAL1649412.1"/>
    </source>
</evidence>
<accession>A0ABR3U184</accession>